<accession>A0A921HTP7</accession>
<dbReference type="EMBL" id="DYWC01000285">
    <property type="protein sequence ID" value="HJF88207.1"/>
    <property type="molecule type" value="Genomic_DNA"/>
</dbReference>
<sequence length="80" mass="9245">MSSVILSVIGFVGAADMLVYFIFFSHFFYQRMEKSLKKNRHYDKKFLDILFLTICVGFIPCSIFLVIKALSILTVNVDKL</sequence>
<dbReference type="Proteomes" id="UP000747013">
    <property type="component" value="Unassembled WGS sequence"/>
</dbReference>
<comment type="caution">
    <text evidence="2">The sequence shown here is derived from an EMBL/GenBank/DDBJ whole genome shotgun (WGS) entry which is preliminary data.</text>
</comment>
<feature type="transmembrane region" description="Helical" evidence="1">
    <location>
        <begin position="49"/>
        <end position="73"/>
    </location>
</feature>
<keyword evidence="1" id="KW-0812">Transmembrane</keyword>
<name>A0A921HTP7_9LACO</name>
<evidence type="ECO:0000256" key="1">
    <source>
        <dbReference type="SAM" id="Phobius"/>
    </source>
</evidence>
<reference evidence="2" key="2">
    <citation type="submission" date="2021-09" db="EMBL/GenBank/DDBJ databases">
        <authorList>
            <person name="Gilroy R."/>
        </authorList>
    </citation>
    <scope>NUCLEOTIDE SEQUENCE</scope>
    <source>
        <strain evidence="2">7886</strain>
    </source>
</reference>
<keyword evidence="1" id="KW-1133">Transmembrane helix</keyword>
<feature type="transmembrane region" description="Helical" evidence="1">
    <location>
        <begin position="6"/>
        <end position="29"/>
    </location>
</feature>
<gene>
    <name evidence="2" type="ORF">K8V88_12305</name>
</gene>
<proteinExistence type="predicted"/>
<evidence type="ECO:0000313" key="2">
    <source>
        <dbReference type="EMBL" id="HJF88207.1"/>
    </source>
</evidence>
<protein>
    <submittedName>
        <fullName evidence="2">Uncharacterized protein</fullName>
    </submittedName>
</protein>
<reference evidence="2" key="1">
    <citation type="journal article" date="2021" name="PeerJ">
        <title>Extensive microbial diversity within the chicken gut microbiome revealed by metagenomics and culture.</title>
        <authorList>
            <person name="Gilroy R."/>
            <person name="Ravi A."/>
            <person name="Getino M."/>
            <person name="Pursley I."/>
            <person name="Horton D.L."/>
            <person name="Alikhan N.F."/>
            <person name="Baker D."/>
            <person name="Gharbi K."/>
            <person name="Hall N."/>
            <person name="Watson M."/>
            <person name="Adriaenssens E.M."/>
            <person name="Foster-Nyarko E."/>
            <person name="Jarju S."/>
            <person name="Secka A."/>
            <person name="Antonio M."/>
            <person name="Oren A."/>
            <person name="Chaudhuri R.R."/>
            <person name="La Ragione R."/>
            <person name="Hildebrand F."/>
            <person name="Pallen M.J."/>
        </authorList>
    </citation>
    <scope>NUCLEOTIDE SEQUENCE</scope>
    <source>
        <strain evidence="2">7886</strain>
    </source>
</reference>
<evidence type="ECO:0000313" key="3">
    <source>
        <dbReference type="Proteomes" id="UP000747013"/>
    </source>
</evidence>
<organism evidence="2 3">
    <name type="scientific">Companilactobacillus farciminis</name>
    <dbReference type="NCBI Taxonomy" id="1612"/>
    <lineage>
        <taxon>Bacteria</taxon>
        <taxon>Bacillati</taxon>
        <taxon>Bacillota</taxon>
        <taxon>Bacilli</taxon>
        <taxon>Lactobacillales</taxon>
        <taxon>Lactobacillaceae</taxon>
        <taxon>Companilactobacillus</taxon>
    </lineage>
</organism>
<dbReference type="AlphaFoldDB" id="A0A921HTP7"/>
<keyword evidence="1" id="KW-0472">Membrane</keyword>